<evidence type="ECO:0000256" key="7">
    <source>
        <dbReference type="ARBA" id="ARBA00023136"/>
    </source>
</evidence>
<dbReference type="Pfam" id="PF00028">
    <property type="entry name" value="Cadherin"/>
    <property type="match status" value="1"/>
</dbReference>
<keyword evidence="6" id="KW-1133">Transmembrane helix</keyword>
<gene>
    <name evidence="10" type="ORF">ACJMK2_030704</name>
</gene>
<dbReference type="EMBL" id="JBJQND010000004">
    <property type="protein sequence ID" value="KAL3878341.1"/>
    <property type="molecule type" value="Genomic_DNA"/>
</dbReference>
<dbReference type="FunFam" id="2.60.40.60:FF:000015">
    <property type="entry name" value="FAT atypical cadherin 1"/>
    <property type="match status" value="1"/>
</dbReference>
<dbReference type="SUPFAM" id="SSF49313">
    <property type="entry name" value="Cadherin-like"/>
    <property type="match status" value="1"/>
</dbReference>
<evidence type="ECO:0000256" key="4">
    <source>
        <dbReference type="ARBA" id="ARBA00022837"/>
    </source>
</evidence>
<dbReference type="GO" id="GO:0007155">
    <property type="term" value="P:cell adhesion"/>
    <property type="evidence" value="ECO:0007669"/>
    <property type="project" value="UniProtKB-KW"/>
</dbReference>
<dbReference type="PANTHER" id="PTHR24025">
    <property type="entry name" value="DESMOGLEIN FAMILY MEMBER"/>
    <property type="match status" value="1"/>
</dbReference>
<reference evidence="10 11" key="1">
    <citation type="submission" date="2024-11" db="EMBL/GenBank/DDBJ databases">
        <title>Chromosome-level genome assembly of the freshwater bivalve Anodonta woodiana.</title>
        <authorList>
            <person name="Chen X."/>
        </authorList>
    </citation>
    <scope>NUCLEOTIDE SEQUENCE [LARGE SCALE GENOMIC DNA]</scope>
    <source>
        <strain evidence="10">MN2024</strain>
        <tissue evidence="10">Gills</tissue>
    </source>
</reference>
<evidence type="ECO:0000256" key="8">
    <source>
        <dbReference type="PROSITE-ProRule" id="PRU00043"/>
    </source>
</evidence>
<dbReference type="PANTHER" id="PTHR24025:SF23">
    <property type="entry name" value="NEURAL-CADHERIN"/>
    <property type="match status" value="1"/>
</dbReference>
<keyword evidence="7" id="KW-0472">Membrane</keyword>
<organism evidence="10 11">
    <name type="scientific">Sinanodonta woodiana</name>
    <name type="common">Chinese pond mussel</name>
    <name type="synonym">Anodonta woodiana</name>
    <dbReference type="NCBI Taxonomy" id="1069815"/>
    <lineage>
        <taxon>Eukaryota</taxon>
        <taxon>Metazoa</taxon>
        <taxon>Spiralia</taxon>
        <taxon>Lophotrochozoa</taxon>
        <taxon>Mollusca</taxon>
        <taxon>Bivalvia</taxon>
        <taxon>Autobranchia</taxon>
        <taxon>Heteroconchia</taxon>
        <taxon>Palaeoheterodonta</taxon>
        <taxon>Unionida</taxon>
        <taxon>Unionoidea</taxon>
        <taxon>Unionidae</taxon>
        <taxon>Unioninae</taxon>
        <taxon>Sinanodonta</taxon>
    </lineage>
</organism>
<protein>
    <recommendedName>
        <fullName evidence="9">Cadherin domain-containing protein</fullName>
    </recommendedName>
</protein>
<keyword evidence="4 8" id="KW-0106">Calcium</keyword>
<accession>A0ABD3WXZ5</accession>
<comment type="subcellular location">
    <subcellularLocation>
        <location evidence="1">Membrane</location>
    </subcellularLocation>
</comment>
<evidence type="ECO:0000313" key="10">
    <source>
        <dbReference type="EMBL" id="KAL3878341.1"/>
    </source>
</evidence>
<evidence type="ECO:0000256" key="1">
    <source>
        <dbReference type="ARBA" id="ARBA00004370"/>
    </source>
</evidence>
<dbReference type="GO" id="GO:0005509">
    <property type="term" value="F:calcium ion binding"/>
    <property type="evidence" value="ECO:0007669"/>
    <property type="project" value="UniProtKB-UniRule"/>
</dbReference>
<dbReference type="PROSITE" id="PS00232">
    <property type="entry name" value="CADHERIN_1"/>
    <property type="match status" value="1"/>
</dbReference>
<dbReference type="InterPro" id="IPR020894">
    <property type="entry name" value="Cadherin_CS"/>
</dbReference>
<keyword evidence="3" id="KW-0677">Repeat</keyword>
<dbReference type="GO" id="GO:0016020">
    <property type="term" value="C:membrane"/>
    <property type="evidence" value="ECO:0007669"/>
    <property type="project" value="UniProtKB-SubCell"/>
</dbReference>
<dbReference type="AlphaFoldDB" id="A0ABD3WXZ5"/>
<dbReference type="CDD" id="cd11304">
    <property type="entry name" value="Cadherin_repeat"/>
    <property type="match status" value="1"/>
</dbReference>
<feature type="non-terminal residue" evidence="10">
    <location>
        <position position="1"/>
    </location>
</feature>
<dbReference type="PROSITE" id="PS50268">
    <property type="entry name" value="CADHERIN_2"/>
    <property type="match status" value="1"/>
</dbReference>
<dbReference type="PRINTS" id="PR00205">
    <property type="entry name" value="CADHERIN"/>
</dbReference>
<evidence type="ECO:0000256" key="5">
    <source>
        <dbReference type="ARBA" id="ARBA00022889"/>
    </source>
</evidence>
<keyword evidence="11" id="KW-1185">Reference proteome</keyword>
<comment type="caution">
    <text evidence="10">The sequence shown here is derived from an EMBL/GenBank/DDBJ whole genome shotgun (WGS) entry which is preliminary data.</text>
</comment>
<keyword evidence="5" id="KW-0130">Cell adhesion</keyword>
<name>A0ABD3WXZ5_SINWO</name>
<keyword evidence="2" id="KW-0812">Transmembrane</keyword>
<feature type="domain" description="Cadherin" evidence="9">
    <location>
        <begin position="1"/>
        <end position="86"/>
    </location>
</feature>
<sequence>VIATDLDTGRNAEITYNIVQGNIDNAFIIDPPYSGIIKTNLVIDYEVYPFYKLEIEAIDNGIDKVLASTCTLKISVVDINDNPPKFPPMVPVNVSE</sequence>
<feature type="non-terminal residue" evidence="10">
    <location>
        <position position="96"/>
    </location>
</feature>
<evidence type="ECO:0000256" key="2">
    <source>
        <dbReference type="ARBA" id="ARBA00022692"/>
    </source>
</evidence>
<evidence type="ECO:0000313" key="11">
    <source>
        <dbReference type="Proteomes" id="UP001634394"/>
    </source>
</evidence>
<dbReference type="SMART" id="SM00112">
    <property type="entry name" value="CA"/>
    <property type="match status" value="1"/>
</dbReference>
<dbReference type="InterPro" id="IPR015919">
    <property type="entry name" value="Cadherin-like_sf"/>
</dbReference>
<dbReference type="InterPro" id="IPR050971">
    <property type="entry name" value="Cadherin-domain_protein"/>
</dbReference>
<proteinExistence type="predicted"/>
<dbReference type="Gene3D" id="2.60.40.60">
    <property type="entry name" value="Cadherins"/>
    <property type="match status" value="1"/>
</dbReference>
<dbReference type="Proteomes" id="UP001634394">
    <property type="component" value="Unassembled WGS sequence"/>
</dbReference>
<evidence type="ECO:0000256" key="3">
    <source>
        <dbReference type="ARBA" id="ARBA00022737"/>
    </source>
</evidence>
<evidence type="ECO:0000259" key="9">
    <source>
        <dbReference type="PROSITE" id="PS50268"/>
    </source>
</evidence>
<dbReference type="InterPro" id="IPR002126">
    <property type="entry name" value="Cadherin-like_dom"/>
</dbReference>
<evidence type="ECO:0000256" key="6">
    <source>
        <dbReference type="ARBA" id="ARBA00022989"/>
    </source>
</evidence>